<evidence type="ECO:0000256" key="1">
    <source>
        <dbReference type="SAM" id="MobiDB-lite"/>
    </source>
</evidence>
<comment type="caution">
    <text evidence="2">The sequence shown here is derived from an EMBL/GenBank/DDBJ whole genome shotgun (WGS) entry which is preliminary data.</text>
</comment>
<feature type="region of interest" description="Disordered" evidence="1">
    <location>
        <begin position="74"/>
        <end position="108"/>
    </location>
</feature>
<evidence type="ECO:0000313" key="2">
    <source>
        <dbReference type="EMBL" id="KAK7256429.1"/>
    </source>
</evidence>
<dbReference type="AlphaFoldDB" id="A0AAN9EG78"/>
<reference evidence="2 3" key="1">
    <citation type="submission" date="2024-01" db="EMBL/GenBank/DDBJ databases">
        <title>The genomes of 5 underutilized Papilionoideae crops provide insights into root nodulation and disease resistanc.</title>
        <authorList>
            <person name="Yuan L."/>
        </authorList>
    </citation>
    <scope>NUCLEOTIDE SEQUENCE [LARGE SCALE GENOMIC DNA]</scope>
    <source>
        <strain evidence="2">ZHUSHIDOU_FW_LH</strain>
        <tissue evidence="2">Leaf</tissue>
    </source>
</reference>
<accession>A0AAN9EG78</accession>
<name>A0AAN9EG78_CROPI</name>
<evidence type="ECO:0000313" key="3">
    <source>
        <dbReference type="Proteomes" id="UP001372338"/>
    </source>
</evidence>
<feature type="compositionally biased region" description="Polar residues" evidence="1">
    <location>
        <begin position="78"/>
        <end position="89"/>
    </location>
</feature>
<keyword evidence="3" id="KW-1185">Reference proteome</keyword>
<protein>
    <submittedName>
        <fullName evidence="2">Uncharacterized protein</fullName>
    </submittedName>
</protein>
<proteinExistence type="predicted"/>
<dbReference type="Proteomes" id="UP001372338">
    <property type="component" value="Unassembled WGS sequence"/>
</dbReference>
<dbReference type="EMBL" id="JAYWIO010000006">
    <property type="protein sequence ID" value="KAK7256429.1"/>
    <property type="molecule type" value="Genomic_DNA"/>
</dbReference>
<sequence length="299" mass="32922">MGSTNHTHILSQEEEQQHQQLLLLQLMEDNNNNNNNSVDPTEQLSMLHLNHPSSSSSCHVTHHPACCASLPMKRRRSPLTSSAQPTSKKLFSPEQEDPSTAPAPAAAPRGYSAITLPLSLGTLAGDDLRAIAVTPSSRGRVLRRCVSDPCRSPEAGGLNPANSPARGCGLPPLPPPCLKRSVSDLSPSPAKAPSHSFDSDEATDSMRLRRMKDRLREMRQWCDEVMKVDEDEQEQEVYECAVADDDKVLLPPQDELKGDSEEAVKVEWAEKCVKIIFRCPCGKGYEVLINANNCYYKLV</sequence>
<feature type="region of interest" description="Disordered" evidence="1">
    <location>
        <begin position="179"/>
        <end position="204"/>
    </location>
</feature>
<gene>
    <name evidence="2" type="ORF">RIF29_29875</name>
</gene>
<organism evidence="2 3">
    <name type="scientific">Crotalaria pallida</name>
    <name type="common">Smooth rattlebox</name>
    <name type="synonym">Crotalaria striata</name>
    <dbReference type="NCBI Taxonomy" id="3830"/>
    <lineage>
        <taxon>Eukaryota</taxon>
        <taxon>Viridiplantae</taxon>
        <taxon>Streptophyta</taxon>
        <taxon>Embryophyta</taxon>
        <taxon>Tracheophyta</taxon>
        <taxon>Spermatophyta</taxon>
        <taxon>Magnoliopsida</taxon>
        <taxon>eudicotyledons</taxon>
        <taxon>Gunneridae</taxon>
        <taxon>Pentapetalae</taxon>
        <taxon>rosids</taxon>
        <taxon>fabids</taxon>
        <taxon>Fabales</taxon>
        <taxon>Fabaceae</taxon>
        <taxon>Papilionoideae</taxon>
        <taxon>50 kb inversion clade</taxon>
        <taxon>genistoids sensu lato</taxon>
        <taxon>core genistoids</taxon>
        <taxon>Crotalarieae</taxon>
        <taxon>Crotalaria</taxon>
    </lineage>
</organism>